<keyword evidence="2" id="KW-0964">Secreted</keyword>
<evidence type="ECO:0000259" key="3">
    <source>
        <dbReference type="PROSITE" id="PS50093"/>
    </source>
</evidence>
<dbReference type="InterPro" id="IPR050557">
    <property type="entry name" value="RTX_toxin/Mannuronan_C5-epim"/>
</dbReference>
<dbReference type="InterPro" id="IPR000601">
    <property type="entry name" value="PKD_dom"/>
</dbReference>
<dbReference type="InterPro" id="IPR018511">
    <property type="entry name" value="Hemolysin-typ_Ca-bd_CS"/>
</dbReference>
<keyword evidence="5" id="KW-1185">Reference proteome</keyword>
<sequence>MIFLNYSGVRKCLFYNLHKVFFYVMSNYNPRLKRRGSYRRETSAAPGIATALVLLLSVIAIPSLVLAASGPAVTMRVWSPGPGVISMGTPVTFRATGTDDDLAVQGFEWDFDGNGEPDAYSAADSPGKSSSGSIVRTFSAPATAYPAVRAVNSEGFVSAWDVYDVNGLPIQLVIGSSAPPKVTMNRWSPYSAAGPDGSPATSFTFSASASSDEGLARVEWDFDGDGNVDATSQVSGKSSISATVDHVYGSPGSWVPKVRAVDVNDLPSLWAAYAVNGATAKQETTITLDVAIPELAATLTFSQEGPTTSTGANGSPSATYAFSVTSSANLTGYEWDFDGDGTVDATTSTPATQHTYRKYGLFLPTVTVNDAFGTRALVLPVGLNGRPAYIGVLGEAPVASMDQWSPFSAKGADGRTGMAFTFSAGASAQGGVQKFEWDFDGDGGIDLITAVEGAPASATATASYTFDREGNFTPQVRAVDATNQTSPWAFYGSSNAVHLDVAASYSQSAQPTAEKPLTEEKYCGGMTIEELIASGKYNVVDKRDSGQKMIFGTRGADLIIGSGAQNVILGRAGNDCIITGGGDDYAFGNEGDDIIFGSEGRDTINGGPGDDLIYGMAGNDSIKASSGDDKANGGLGNDTINGGAGNDWCYGGGGNDADKAISCETSAPFD</sequence>
<feature type="domain" description="PKD" evidence="3">
    <location>
        <begin position="303"/>
        <end position="376"/>
    </location>
</feature>
<dbReference type="PRINTS" id="PR00313">
    <property type="entry name" value="CABNDNGRPT"/>
</dbReference>
<dbReference type="eggNOG" id="arCOG07781">
    <property type="taxonomic scope" value="Archaea"/>
</dbReference>
<comment type="subcellular location">
    <subcellularLocation>
        <location evidence="1">Secreted</location>
    </subcellularLocation>
</comment>
<evidence type="ECO:0000256" key="1">
    <source>
        <dbReference type="ARBA" id="ARBA00004613"/>
    </source>
</evidence>
<dbReference type="Gene3D" id="2.60.40.10">
    <property type="entry name" value="Immunoglobulins"/>
    <property type="match status" value="4"/>
</dbReference>
<gene>
    <name evidence="4" type="ORF">NTE_01436</name>
</gene>
<dbReference type="InterPro" id="IPR022409">
    <property type="entry name" value="PKD/Chitinase_dom"/>
</dbReference>
<protein>
    <submittedName>
        <fullName evidence="4">PKD domain protein,putative calcium-binding protein</fullName>
    </submittedName>
</protein>
<evidence type="ECO:0000313" key="4">
    <source>
        <dbReference type="EMBL" id="AIF83500.1"/>
    </source>
</evidence>
<dbReference type="InterPro" id="IPR011049">
    <property type="entry name" value="Serralysin-like_metalloprot_C"/>
</dbReference>
<reference evidence="4 5" key="1">
    <citation type="journal article" date="2014" name="PLoS ONE">
        <title>Genome Sequence of Candidatus Nitrososphaera evergladensis from Group I.1b Enriched from Everglades Soil Reveals Novel Genomic Features of the Ammonia-Oxidizing Archaea.</title>
        <authorList>
            <person name="Zhalnina K.V."/>
            <person name="Dias R."/>
            <person name="Leonard M.T."/>
            <person name="Dorr de Quadros P."/>
            <person name="Camargo F.A."/>
            <person name="Drew J.C."/>
            <person name="Farmerie W.G."/>
            <person name="Daroub S.H."/>
            <person name="Triplett E.W."/>
        </authorList>
    </citation>
    <scope>NUCLEOTIDE SEQUENCE [LARGE SCALE GENOMIC DNA]</scope>
    <source>
        <strain evidence="4 5">SR1</strain>
    </source>
</reference>
<dbReference type="Gene3D" id="2.150.10.10">
    <property type="entry name" value="Serralysin-like metalloprotease, C-terminal"/>
    <property type="match status" value="1"/>
</dbReference>
<dbReference type="GO" id="GO:0005576">
    <property type="term" value="C:extracellular region"/>
    <property type="evidence" value="ECO:0007669"/>
    <property type="project" value="UniProtKB-SubCell"/>
</dbReference>
<dbReference type="Pfam" id="PF00801">
    <property type="entry name" value="PKD"/>
    <property type="match status" value="1"/>
</dbReference>
<dbReference type="SUPFAM" id="SSF51120">
    <property type="entry name" value="beta-Roll"/>
    <property type="match status" value="1"/>
</dbReference>
<accession>A0A075MQX3</accession>
<evidence type="ECO:0000256" key="2">
    <source>
        <dbReference type="ARBA" id="ARBA00022525"/>
    </source>
</evidence>
<dbReference type="CDD" id="cd00146">
    <property type="entry name" value="PKD"/>
    <property type="match status" value="1"/>
</dbReference>
<dbReference type="SUPFAM" id="SSF49299">
    <property type="entry name" value="PKD domain"/>
    <property type="match status" value="3"/>
</dbReference>
<evidence type="ECO:0000313" key="5">
    <source>
        <dbReference type="Proteomes" id="UP000028194"/>
    </source>
</evidence>
<dbReference type="InterPro" id="IPR001343">
    <property type="entry name" value="Hemolysn_Ca-bd"/>
</dbReference>
<dbReference type="InterPro" id="IPR013783">
    <property type="entry name" value="Ig-like_fold"/>
</dbReference>
<dbReference type="InterPro" id="IPR035986">
    <property type="entry name" value="PKD_dom_sf"/>
</dbReference>
<dbReference type="GO" id="GO:0005509">
    <property type="term" value="F:calcium ion binding"/>
    <property type="evidence" value="ECO:0007669"/>
    <property type="project" value="InterPro"/>
</dbReference>
<dbReference type="HOGENOM" id="CLU_410860_0_0_2"/>
<dbReference type="PANTHER" id="PTHR38340">
    <property type="entry name" value="S-LAYER PROTEIN"/>
    <property type="match status" value="1"/>
</dbReference>
<dbReference type="PANTHER" id="PTHR38340:SF1">
    <property type="entry name" value="S-LAYER PROTEIN"/>
    <property type="match status" value="1"/>
</dbReference>
<dbReference type="Pfam" id="PF00353">
    <property type="entry name" value="HemolysinCabind"/>
    <property type="match status" value="3"/>
</dbReference>
<dbReference type="SMART" id="SM00089">
    <property type="entry name" value="PKD"/>
    <property type="match status" value="4"/>
</dbReference>
<dbReference type="PROSITE" id="PS50093">
    <property type="entry name" value="PKD"/>
    <property type="match status" value="1"/>
</dbReference>
<dbReference type="KEGG" id="nev:NTE_01436"/>
<dbReference type="AlphaFoldDB" id="A0A075MQX3"/>
<dbReference type="eggNOG" id="arCOG02482">
    <property type="taxonomic scope" value="Archaea"/>
</dbReference>
<dbReference type="EMBL" id="CP007174">
    <property type="protein sequence ID" value="AIF83500.1"/>
    <property type="molecule type" value="Genomic_DNA"/>
</dbReference>
<dbReference type="PROSITE" id="PS00330">
    <property type="entry name" value="HEMOLYSIN_CALCIUM"/>
    <property type="match status" value="1"/>
</dbReference>
<dbReference type="STRING" id="1459636.NTE_01436"/>
<organism evidence="4 5">
    <name type="scientific">Candidatus Nitrososphaera evergladensis SR1</name>
    <dbReference type="NCBI Taxonomy" id="1459636"/>
    <lineage>
        <taxon>Archaea</taxon>
        <taxon>Nitrososphaerota</taxon>
        <taxon>Nitrososphaeria</taxon>
        <taxon>Nitrososphaerales</taxon>
        <taxon>Nitrososphaeraceae</taxon>
        <taxon>Nitrososphaera</taxon>
    </lineage>
</organism>
<dbReference type="Proteomes" id="UP000028194">
    <property type="component" value="Chromosome"/>
</dbReference>
<proteinExistence type="predicted"/>
<name>A0A075MQX3_9ARCH</name>